<proteinExistence type="predicted"/>
<protein>
    <submittedName>
        <fullName evidence="1">Uncharacterized protein</fullName>
    </submittedName>
</protein>
<dbReference type="EMBL" id="CM042062">
    <property type="protein sequence ID" value="KAI3669143.1"/>
    <property type="molecule type" value="Genomic_DNA"/>
</dbReference>
<gene>
    <name evidence="1" type="ORF">L6452_40367</name>
</gene>
<organism evidence="1 2">
    <name type="scientific">Arctium lappa</name>
    <name type="common">Greater burdock</name>
    <name type="synonym">Lappa major</name>
    <dbReference type="NCBI Taxonomy" id="4217"/>
    <lineage>
        <taxon>Eukaryota</taxon>
        <taxon>Viridiplantae</taxon>
        <taxon>Streptophyta</taxon>
        <taxon>Embryophyta</taxon>
        <taxon>Tracheophyta</taxon>
        <taxon>Spermatophyta</taxon>
        <taxon>Magnoliopsida</taxon>
        <taxon>eudicotyledons</taxon>
        <taxon>Gunneridae</taxon>
        <taxon>Pentapetalae</taxon>
        <taxon>asterids</taxon>
        <taxon>campanulids</taxon>
        <taxon>Asterales</taxon>
        <taxon>Asteraceae</taxon>
        <taxon>Carduoideae</taxon>
        <taxon>Cardueae</taxon>
        <taxon>Arctiinae</taxon>
        <taxon>Arctium</taxon>
    </lineage>
</organism>
<dbReference type="Proteomes" id="UP001055879">
    <property type="component" value="Linkage Group LG16"/>
</dbReference>
<accession>A0ACB8XL78</accession>
<name>A0ACB8XL78_ARCLA</name>
<comment type="caution">
    <text evidence="1">The sequence shown here is derived from an EMBL/GenBank/DDBJ whole genome shotgun (WGS) entry which is preliminary data.</text>
</comment>
<reference evidence="2" key="1">
    <citation type="journal article" date="2022" name="Mol. Ecol. Resour.">
        <title>The genomes of chicory, endive, great burdock and yacon provide insights into Asteraceae palaeo-polyploidization history and plant inulin production.</title>
        <authorList>
            <person name="Fan W."/>
            <person name="Wang S."/>
            <person name="Wang H."/>
            <person name="Wang A."/>
            <person name="Jiang F."/>
            <person name="Liu H."/>
            <person name="Zhao H."/>
            <person name="Xu D."/>
            <person name="Zhang Y."/>
        </authorList>
    </citation>
    <scope>NUCLEOTIDE SEQUENCE [LARGE SCALE GENOMIC DNA]</scope>
    <source>
        <strain evidence="2">cv. Niubang</strain>
    </source>
</reference>
<evidence type="ECO:0000313" key="2">
    <source>
        <dbReference type="Proteomes" id="UP001055879"/>
    </source>
</evidence>
<sequence length="189" mass="19884">MFSSNEPPSFSSAGIHSGDHDGSAQTIQSTGDMFGQLPSYGALGHGQGNELLPDTIAYRGIGQGTVDGDKPPSFTALGHGQGNSHNHDGTFDRGVAHAYGYSDGGQAPSVGNVCHVCDSQTSGGRGGDPFSDGKAPSISDFGRRENSRNRVSSIDDQAASLEAWVGMSLVGKNFKMFYPMAYYKEKDEK</sequence>
<keyword evidence="2" id="KW-1185">Reference proteome</keyword>
<reference evidence="1 2" key="2">
    <citation type="journal article" date="2022" name="Mol. Ecol. Resour.">
        <title>The genomes of chicory, endive, great burdock and yacon provide insights into Asteraceae paleo-polyploidization history and plant inulin production.</title>
        <authorList>
            <person name="Fan W."/>
            <person name="Wang S."/>
            <person name="Wang H."/>
            <person name="Wang A."/>
            <person name="Jiang F."/>
            <person name="Liu H."/>
            <person name="Zhao H."/>
            <person name="Xu D."/>
            <person name="Zhang Y."/>
        </authorList>
    </citation>
    <scope>NUCLEOTIDE SEQUENCE [LARGE SCALE GENOMIC DNA]</scope>
    <source>
        <strain evidence="2">cv. Niubang</strain>
    </source>
</reference>
<evidence type="ECO:0000313" key="1">
    <source>
        <dbReference type="EMBL" id="KAI3669143.1"/>
    </source>
</evidence>